<dbReference type="AlphaFoldDB" id="A0A7Y7U6Y0"/>
<proteinExistence type="predicted"/>
<dbReference type="EMBL" id="JABKAU010000056">
    <property type="protein sequence ID" value="NVO33271.1"/>
    <property type="molecule type" value="Genomic_DNA"/>
</dbReference>
<comment type="caution">
    <text evidence="1">The sequence shown here is derived from an EMBL/GenBank/DDBJ whole genome shotgun (WGS) entry which is preliminary data.</text>
</comment>
<protein>
    <submittedName>
        <fullName evidence="1">Uncharacterized protein</fullName>
    </submittedName>
</protein>
<keyword evidence="2" id="KW-1185">Reference proteome</keyword>
<name>A0A7Y7U6Y0_9BACT</name>
<reference evidence="1 2" key="1">
    <citation type="submission" date="2020-05" db="EMBL/GenBank/DDBJ databases">
        <title>Hymenobacter terrestris sp. nov. and Hymenobacter lapidiphilus sp. nov., isolated from regoliths in Antarctica.</title>
        <authorList>
            <person name="Sedlacek I."/>
            <person name="Pantucek R."/>
            <person name="Zeman M."/>
            <person name="Holochova P."/>
            <person name="Kralova S."/>
            <person name="Stankova E."/>
            <person name="Sedo O."/>
            <person name="Micenkova L."/>
            <person name="Svec P."/>
            <person name="Gupta V."/>
            <person name="Sood U."/>
            <person name="Korpole U.S."/>
            <person name="Lal R."/>
        </authorList>
    </citation>
    <scope>NUCLEOTIDE SEQUENCE [LARGE SCALE GENOMIC DNA]</scope>
    <source>
        <strain evidence="1 2">P5342</strain>
    </source>
</reference>
<evidence type="ECO:0000313" key="1">
    <source>
        <dbReference type="EMBL" id="NVO33271.1"/>
    </source>
</evidence>
<accession>A0A7Y7U6Y0</accession>
<organism evidence="1 2">
    <name type="scientific">Hymenobacter lapidiphilus</name>
    <dbReference type="NCBI Taxonomy" id="2608003"/>
    <lineage>
        <taxon>Bacteria</taxon>
        <taxon>Pseudomonadati</taxon>
        <taxon>Bacteroidota</taxon>
        <taxon>Cytophagia</taxon>
        <taxon>Cytophagales</taxon>
        <taxon>Hymenobacteraceae</taxon>
        <taxon>Hymenobacter</taxon>
    </lineage>
</organism>
<evidence type="ECO:0000313" key="2">
    <source>
        <dbReference type="Proteomes" id="UP000565521"/>
    </source>
</evidence>
<gene>
    <name evidence="1" type="ORF">HW554_18850</name>
</gene>
<dbReference type="Proteomes" id="UP000565521">
    <property type="component" value="Unassembled WGS sequence"/>
</dbReference>
<dbReference type="RefSeq" id="WP_176910080.1">
    <property type="nucleotide sequence ID" value="NZ_JABKAU010000056.1"/>
</dbReference>
<sequence>MQTAANPGTANAMPTRIYTGPLGRHIARQEATAAEQATIRAMRANIMGMMIEPLFNPAERLRANDSVYQTECVAKLQRWFRNVYRVYKERENSVYLAFNDGSYARLPVAA</sequence>